<proteinExistence type="predicted"/>
<reference evidence="1 2" key="1">
    <citation type="journal article" date="2018" name="Sci. Rep.">
        <title>Genomic signatures of local adaptation to the degree of environmental predictability in rotifers.</title>
        <authorList>
            <person name="Franch-Gras L."/>
            <person name="Hahn C."/>
            <person name="Garcia-Roger E.M."/>
            <person name="Carmona M.J."/>
            <person name="Serra M."/>
            <person name="Gomez A."/>
        </authorList>
    </citation>
    <scope>NUCLEOTIDE SEQUENCE [LARGE SCALE GENOMIC DNA]</scope>
    <source>
        <strain evidence="1">HYR1</strain>
    </source>
</reference>
<name>A0A3M7PSI9_BRAPC</name>
<dbReference type="EMBL" id="REGN01009085">
    <property type="protein sequence ID" value="RNA01993.1"/>
    <property type="molecule type" value="Genomic_DNA"/>
</dbReference>
<protein>
    <submittedName>
        <fullName evidence="1">Uncharacterized protein</fullName>
    </submittedName>
</protein>
<dbReference type="AlphaFoldDB" id="A0A3M7PSI9"/>
<organism evidence="1 2">
    <name type="scientific">Brachionus plicatilis</name>
    <name type="common">Marine rotifer</name>
    <name type="synonym">Brachionus muelleri</name>
    <dbReference type="NCBI Taxonomy" id="10195"/>
    <lineage>
        <taxon>Eukaryota</taxon>
        <taxon>Metazoa</taxon>
        <taxon>Spiralia</taxon>
        <taxon>Gnathifera</taxon>
        <taxon>Rotifera</taxon>
        <taxon>Eurotatoria</taxon>
        <taxon>Monogononta</taxon>
        <taxon>Pseudotrocha</taxon>
        <taxon>Ploima</taxon>
        <taxon>Brachionidae</taxon>
        <taxon>Brachionus</taxon>
    </lineage>
</organism>
<gene>
    <name evidence="1" type="ORF">BpHYR1_004570</name>
</gene>
<dbReference type="Proteomes" id="UP000276133">
    <property type="component" value="Unassembled WGS sequence"/>
</dbReference>
<comment type="caution">
    <text evidence="1">The sequence shown here is derived from an EMBL/GenBank/DDBJ whole genome shotgun (WGS) entry which is preliminary data.</text>
</comment>
<accession>A0A3M7PSI9</accession>
<sequence length="62" mass="7607">MFFWICLHPSIDTFIYTIDLKYFKEFLSRMKSFIVSILESINKKQHSLNYRETIERKGWKKG</sequence>
<evidence type="ECO:0000313" key="2">
    <source>
        <dbReference type="Proteomes" id="UP000276133"/>
    </source>
</evidence>
<keyword evidence="2" id="KW-1185">Reference proteome</keyword>
<evidence type="ECO:0000313" key="1">
    <source>
        <dbReference type="EMBL" id="RNA01993.1"/>
    </source>
</evidence>